<dbReference type="OrthoDB" id="52928at2"/>
<dbReference type="RefSeq" id="WP_139822437.1">
    <property type="nucleotide sequence ID" value="NZ_AP022581.1"/>
</dbReference>
<dbReference type="KEGG" id="mlj:MLAC_07980"/>
<organism evidence="1 2">
    <name type="scientific">Mycobacterium lacus</name>
    <dbReference type="NCBI Taxonomy" id="169765"/>
    <lineage>
        <taxon>Bacteria</taxon>
        <taxon>Bacillati</taxon>
        <taxon>Actinomycetota</taxon>
        <taxon>Actinomycetes</taxon>
        <taxon>Mycobacteriales</taxon>
        <taxon>Mycobacteriaceae</taxon>
        <taxon>Mycobacterium</taxon>
    </lineage>
</organism>
<dbReference type="GO" id="GO:0003677">
    <property type="term" value="F:DNA binding"/>
    <property type="evidence" value="ECO:0007669"/>
    <property type="project" value="InterPro"/>
</dbReference>
<evidence type="ECO:0000313" key="1">
    <source>
        <dbReference type="EMBL" id="BBX95504.1"/>
    </source>
</evidence>
<dbReference type="Gene3D" id="1.10.10.10">
    <property type="entry name" value="Winged helix-like DNA-binding domain superfamily/Winged helix DNA-binding domain"/>
    <property type="match status" value="1"/>
</dbReference>
<proteinExistence type="predicted"/>
<dbReference type="InterPro" id="IPR036388">
    <property type="entry name" value="WH-like_DNA-bd_sf"/>
</dbReference>
<dbReference type="InterPro" id="IPR002514">
    <property type="entry name" value="Transposase_8"/>
</dbReference>
<dbReference type="InterPro" id="IPR009057">
    <property type="entry name" value="Homeodomain-like_sf"/>
</dbReference>
<dbReference type="SUPFAM" id="SSF46689">
    <property type="entry name" value="Homeodomain-like"/>
    <property type="match status" value="1"/>
</dbReference>
<reference evidence="1 2" key="1">
    <citation type="journal article" date="2019" name="Emerg. Microbes Infect.">
        <title>Comprehensive subspecies identification of 175 nontuberculous mycobacteria species based on 7547 genomic profiles.</title>
        <authorList>
            <person name="Matsumoto Y."/>
            <person name="Kinjo T."/>
            <person name="Motooka D."/>
            <person name="Nabeya D."/>
            <person name="Jung N."/>
            <person name="Uechi K."/>
            <person name="Horii T."/>
            <person name="Iida T."/>
            <person name="Fujita J."/>
            <person name="Nakamura S."/>
        </authorList>
    </citation>
    <scope>NUCLEOTIDE SEQUENCE [LARGE SCALE GENOMIC DNA]</scope>
    <source>
        <strain evidence="1 2">JCM 15657</strain>
    </source>
</reference>
<dbReference type="AlphaFoldDB" id="A0A1X1Y3A5"/>
<gene>
    <name evidence="1" type="ORF">MLAC_07980</name>
</gene>
<dbReference type="Proteomes" id="UP000466396">
    <property type="component" value="Chromosome"/>
</dbReference>
<dbReference type="EMBL" id="AP022581">
    <property type="protein sequence ID" value="BBX95504.1"/>
    <property type="molecule type" value="Genomic_DNA"/>
</dbReference>
<sequence length="88" mass="10364">MRRRRRSFTPQYRFEAAHRIIDGKERVADVARELNLHKSVLQTWVRDERWRMAEAGPARRPYANGGEPLLAHERAELVRLRAQVSTVT</sequence>
<protein>
    <submittedName>
        <fullName evidence="1">Uncharacterized protein</fullName>
    </submittedName>
</protein>
<accession>A0A1X1Y3A5</accession>
<dbReference type="Pfam" id="PF01527">
    <property type="entry name" value="HTH_Tnp_1"/>
    <property type="match status" value="1"/>
</dbReference>
<evidence type="ECO:0000313" key="2">
    <source>
        <dbReference type="Proteomes" id="UP000466396"/>
    </source>
</evidence>
<keyword evidence="2" id="KW-1185">Reference proteome</keyword>
<dbReference type="GO" id="GO:0004803">
    <property type="term" value="F:transposase activity"/>
    <property type="evidence" value="ECO:0007669"/>
    <property type="project" value="InterPro"/>
</dbReference>
<name>A0A1X1Y3A5_9MYCO</name>
<dbReference type="GO" id="GO:0006313">
    <property type="term" value="P:DNA transposition"/>
    <property type="evidence" value="ECO:0007669"/>
    <property type="project" value="InterPro"/>
</dbReference>